<dbReference type="Pfam" id="PF18593">
    <property type="entry name" value="CdiI_2"/>
    <property type="match status" value="1"/>
</dbReference>
<evidence type="ECO:0000259" key="1">
    <source>
        <dbReference type="Pfam" id="PF18593"/>
    </source>
</evidence>
<name>H5SE79_9BACT</name>
<accession>H5SE79</accession>
<dbReference type="AlphaFoldDB" id="H5SE79"/>
<dbReference type="EMBL" id="AP011690">
    <property type="protein sequence ID" value="BAL54465.1"/>
    <property type="molecule type" value="Genomic_DNA"/>
</dbReference>
<organism evidence="2">
    <name type="scientific">uncultured Planctomycetota bacterium</name>
    <dbReference type="NCBI Taxonomy" id="120965"/>
    <lineage>
        <taxon>Bacteria</taxon>
        <taxon>Pseudomonadati</taxon>
        <taxon>Planctomycetota</taxon>
        <taxon>environmental samples</taxon>
    </lineage>
</organism>
<evidence type="ECO:0000313" key="2">
    <source>
        <dbReference type="EMBL" id="BAL54465.1"/>
    </source>
</evidence>
<dbReference type="InterPro" id="IPR041129">
    <property type="entry name" value="CdiI_2"/>
</dbReference>
<reference evidence="2" key="2">
    <citation type="journal article" date="2012" name="PLoS ONE">
        <title>A Deeply Branching Thermophilic Bacterium with an Ancient Acetyl-CoA Pathway Dominates a Subsurface Ecosystem.</title>
        <authorList>
            <person name="Takami H."/>
            <person name="Noguchi H."/>
            <person name="Takaki Y."/>
            <person name="Uchiyama I."/>
            <person name="Toyoda A."/>
            <person name="Nishi S."/>
            <person name="Chee G.-J."/>
            <person name="Arai W."/>
            <person name="Nunoura T."/>
            <person name="Itoh T."/>
            <person name="Hattori M."/>
            <person name="Takai K."/>
        </authorList>
    </citation>
    <scope>NUCLEOTIDE SEQUENCE</scope>
</reference>
<sequence length="114" mass="13897">MHLRDYCEDRWPELWQFFGYFHQDFLDEYGSAEGAIDAFLNESDPEYVQKVLGQLEEYLEFSRDYLSRHPEEQYWLLESMRVAYNPGADGYTEIGWLEHVRQRLRDYLAKTKER</sequence>
<proteinExistence type="predicted"/>
<gene>
    <name evidence="2" type="ORF">HGMM_F16E03C04</name>
</gene>
<protein>
    <recommendedName>
        <fullName evidence="1">CdiI immunity protein domain-containing protein</fullName>
    </recommendedName>
</protein>
<feature type="domain" description="CdiI immunity protein" evidence="1">
    <location>
        <begin position="10"/>
        <end position="104"/>
    </location>
</feature>
<reference evidence="2" key="1">
    <citation type="journal article" date="2005" name="Environ. Microbiol.">
        <title>Genetic and functional properties of uncultivated thermophilic crenarchaeotes from a subsurface gold mine as revealed by analysis of genome fragments.</title>
        <authorList>
            <person name="Nunoura T."/>
            <person name="Hirayama H."/>
            <person name="Takami H."/>
            <person name="Oida H."/>
            <person name="Nishi S."/>
            <person name="Shimamura S."/>
            <person name="Suzuki Y."/>
            <person name="Inagaki F."/>
            <person name="Takai K."/>
            <person name="Nealson K.H."/>
            <person name="Horikoshi K."/>
        </authorList>
    </citation>
    <scope>NUCLEOTIDE SEQUENCE</scope>
</reference>